<evidence type="ECO:0000313" key="1">
    <source>
        <dbReference type="EMBL" id="KAG1814599.1"/>
    </source>
</evidence>
<proteinExistence type="predicted"/>
<dbReference type="EMBL" id="JABBWG010000020">
    <property type="protein sequence ID" value="KAG1814599.1"/>
    <property type="molecule type" value="Genomic_DNA"/>
</dbReference>
<evidence type="ECO:0000313" key="2">
    <source>
        <dbReference type="Proteomes" id="UP000807769"/>
    </source>
</evidence>
<gene>
    <name evidence="1" type="ORF">BJ212DRAFT_1300416</name>
</gene>
<name>A0A9P7JCI4_9AGAM</name>
<dbReference type="OrthoDB" id="2682330at2759"/>
<sequence length="366" mass="40909">MPATSMSTLASTHPIHEALPIKQEFETLHMPNSIPGSTIVGNLPCKYEPQSSSKLTPITTANQQLIMATLYKMPIHGTNKALKFNGTTENLVDFIDIYKGHTDEVGLLGLNHIKGIICYLPPSERELQGGVTIILTLACRCGLPEARLSNYKAFIKEVKESQVMSRCRSTCLIKYPDHHPWEPHPYMHVFKARQFLLLATATSPVTQTSALITDLMSLVAMPMSTQQLVQGSVMKCEYQYRDGNMPPRDDCIFCGSLEHFLSQCPEKLRYIKAGKCKLSNTTQRLVLLSSDYIPSREGLLKEHIDQYHANHTVKEVLPNSSITMGLFYCVLPDIEVVLDIGSSAFVHTTESKSEMDEDNREVMCAT</sequence>
<dbReference type="GeneID" id="64627001"/>
<accession>A0A9P7JCI4</accession>
<dbReference type="AlphaFoldDB" id="A0A9P7JCI4"/>
<dbReference type="RefSeq" id="XP_041191935.1">
    <property type="nucleotide sequence ID" value="XM_041332984.1"/>
</dbReference>
<protein>
    <recommendedName>
        <fullName evidence="3">CCHC-type domain-containing protein</fullName>
    </recommendedName>
</protein>
<keyword evidence="2" id="KW-1185">Reference proteome</keyword>
<dbReference type="Proteomes" id="UP000807769">
    <property type="component" value="Unassembled WGS sequence"/>
</dbReference>
<comment type="caution">
    <text evidence="1">The sequence shown here is derived from an EMBL/GenBank/DDBJ whole genome shotgun (WGS) entry which is preliminary data.</text>
</comment>
<evidence type="ECO:0008006" key="3">
    <source>
        <dbReference type="Google" id="ProtNLM"/>
    </source>
</evidence>
<organism evidence="1 2">
    <name type="scientific">Suillus subaureus</name>
    <dbReference type="NCBI Taxonomy" id="48587"/>
    <lineage>
        <taxon>Eukaryota</taxon>
        <taxon>Fungi</taxon>
        <taxon>Dikarya</taxon>
        <taxon>Basidiomycota</taxon>
        <taxon>Agaricomycotina</taxon>
        <taxon>Agaricomycetes</taxon>
        <taxon>Agaricomycetidae</taxon>
        <taxon>Boletales</taxon>
        <taxon>Suillineae</taxon>
        <taxon>Suillaceae</taxon>
        <taxon>Suillus</taxon>
    </lineage>
</organism>
<reference evidence="1" key="1">
    <citation type="journal article" date="2020" name="New Phytol.">
        <title>Comparative genomics reveals dynamic genome evolution in host specialist ectomycorrhizal fungi.</title>
        <authorList>
            <person name="Lofgren L.A."/>
            <person name="Nguyen N.H."/>
            <person name="Vilgalys R."/>
            <person name="Ruytinx J."/>
            <person name="Liao H.L."/>
            <person name="Branco S."/>
            <person name="Kuo A."/>
            <person name="LaButti K."/>
            <person name="Lipzen A."/>
            <person name="Andreopoulos W."/>
            <person name="Pangilinan J."/>
            <person name="Riley R."/>
            <person name="Hundley H."/>
            <person name="Na H."/>
            <person name="Barry K."/>
            <person name="Grigoriev I.V."/>
            <person name="Stajich J.E."/>
            <person name="Kennedy P.G."/>
        </authorList>
    </citation>
    <scope>NUCLEOTIDE SEQUENCE</scope>
    <source>
        <strain evidence="1">MN1</strain>
    </source>
</reference>